<name>T2JSA5_CROWT</name>
<evidence type="ECO:0000313" key="1">
    <source>
        <dbReference type="EMBL" id="CCQ68105.1"/>
    </source>
</evidence>
<sequence>MLETSQQQQILDAIQATTNGQQLKILTQASTEQNRLDNAAFQHAQQGAGMILIPLAPQTNN</sequence>
<gene>
    <name evidence="1" type="ORF">CWATWH0402_5798</name>
</gene>
<dbReference type="Proteomes" id="UP000018130">
    <property type="component" value="Unassembled WGS sequence"/>
</dbReference>
<organism evidence="1 2">
    <name type="scientific">Crocosphaera watsonii WH 0402</name>
    <dbReference type="NCBI Taxonomy" id="1284629"/>
    <lineage>
        <taxon>Bacteria</taxon>
        <taxon>Bacillati</taxon>
        <taxon>Cyanobacteriota</taxon>
        <taxon>Cyanophyceae</taxon>
        <taxon>Oscillatoriophycideae</taxon>
        <taxon>Chroococcales</taxon>
        <taxon>Aphanothecaceae</taxon>
        <taxon>Crocosphaera</taxon>
    </lineage>
</organism>
<dbReference type="AlphaFoldDB" id="T2JSA5"/>
<evidence type="ECO:0000313" key="2">
    <source>
        <dbReference type="Proteomes" id="UP000018130"/>
    </source>
</evidence>
<reference evidence="1 2" key="1">
    <citation type="submission" date="2013-01" db="EMBL/GenBank/DDBJ databases">
        <authorList>
            <person name="Bench S."/>
        </authorList>
    </citation>
    <scope>NUCLEOTIDE SEQUENCE [LARGE SCALE GENOMIC DNA]</scope>
    <source>
        <strain evidence="1 2">WH 0402</strain>
    </source>
</reference>
<comment type="caution">
    <text evidence="1">The sequence shown here is derived from an EMBL/GenBank/DDBJ whole genome shotgun (WGS) entry which is preliminary data.</text>
</comment>
<reference evidence="1 2" key="2">
    <citation type="submission" date="2013-09" db="EMBL/GenBank/DDBJ databases">
        <title>Whole genome comparison of six Crocosphaera watsonii strains with differing phenotypes.</title>
        <authorList>
            <person name="Bench S.R."/>
            <person name="Heller P."/>
            <person name="Frank I."/>
            <person name="Arciniega M."/>
            <person name="Shilova I.N."/>
            <person name="Zehr J.P."/>
        </authorList>
    </citation>
    <scope>NUCLEOTIDE SEQUENCE [LARGE SCALE GENOMIC DNA]</scope>
    <source>
        <strain evidence="1 2">WH 0402</strain>
    </source>
</reference>
<dbReference type="EMBL" id="CAQN01000698">
    <property type="protein sequence ID" value="CCQ68105.1"/>
    <property type="molecule type" value="Genomic_DNA"/>
</dbReference>
<protein>
    <submittedName>
        <fullName evidence="1">Uncharacterized protein</fullName>
    </submittedName>
</protein>
<accession>T2JSA5</accession>
<proteinExistence type="predicted"/>